<feature type="non-terminal residue" evidence="4">
    <location>
        <position position="377"/>
    </location>
</feature>
<protein>
    <recommendedName>
        <fullName evidence="6">Gfo/Idh/MocA-like oxidoreductase N-terminal domain-containing protein</fullName>
    </recommendedName>
</protein>
<dbReference type="Gene3D" id="3.30.360.10">
    <property type="entry name" value="Dihydrodipicolinate Reductase, domain 2"/>
    <property type="match status" value="1"/>
</dbReference>
<keyword evidence="5" id="KW-1185">Reference proteome</keyword>
<dbReference type="Pfam" id="PF22725">
    <property type="entry name" value="GFO_IDH_MocA_C3"/>
    <property type="match status" value="1"/>
</dbReference>
<evidence type="ECO:0000259" key="2">
    <source>
        <dbReference type="Pfam" id="PF01408"/>
    </source>
</evidence>
<dbReference type="InterPro" id="IPR055170">
    <property type="entry name" value="GFO_IDH_MocA-like_dom"/>
</dbReference>
<dbReference type="Gene3D" id="3.40.50.720">
    <property type="entry name" value="NAD(P)-binding Rossmann-like Domain"/>
    <property type="match status" value="1"/>
</dbReference>
<comment type="caution">
    <text evidence="4">The sequence shown here is derived from an EMBL/GenBank/DDBJ whole genome shotgun (WGS) entry which is preliminary data.</text>
</comment>
<dbReference type="Pfam" id="PF01408">
    <property type="entry name" value="GFO_IDH_MocA"/>
    <property type="match status" value="1"/>
</dbReference>
<organism evidence="4 5">
    <name type="scientific">Scytalidium lignicola</name>
    <name type="common">Hyphomycete</name>
    <dbReference type="NCBI Taxonomy" id="5539"/>
    <lineage>
        <taxon>Eukaryota</taxon>
        <taxon>Fungi</taxon>
        <taxon>Dikarya</taxon>
        <taxon>Ascomycota</taxon>
        <taxon>Pezizomycotina</taxon>
        <taxon>Leotiomycetes</taxon>
        <taxon>Leotiomycetes incertae sedis</taxon>
        <taxon>Scytalidium</taxon>
    </lineage>
</organism>
<dbReference type="InterPro" id="IPR000683">
    <property type="entry name" value="Gfo/Idh/MocA-like_OxRdtase_N"/>
</dbReference>
<feature type="domain" description="Gfo/Idh/MocA-like oxidoreductase N-terminal" evidence="2">
    <location>
        <begin position="8"/>
        <end position="128"/>
    </location>
</feature>
<dbReference type="STRING" id="5539.A0A3E2GY63"/>
<dbReference type="EMBL" id="NCSJ02000286">
    <property type="protein sequence ID" value="RFU26084.1"/>
    <property type="molecule type" value="Genomic_DNA"/>
</dbReference>
<proteinExistence type="inferred from homology"/>
<dbReference type="PANTHER" id="PTHR43377:SF1">
    <property type="entry name" value="BILIVERDIN REDUCTASE A"/>
    <property type="match status" value="1"/>
</dbReference>
<dbReference type="OMA" id="WTNFVHD"/>
<dbReference type="InterPro" id="IPR051450">
    <property type="entry name" value="Gfo/Idh/MocA_Oxidoreductases"/>
</dbReference>
<dbReference type="SUPFAM" id="SSF55347">
    <property type="entry name" value="Glyceraldehyde-3-phosphate dehydrogenase-like, C-terminal domain"/>
    <property type="match status" value="1"/>
</dbReference>
<dbReference type="PANTHER" id="PTHR43377">
    <property type="entry name" value="BILIVERDIN REDUCTASE A"/>
    <property type="match status" value="1"/>
</dbReference>
<dbReference type="GO" id="GO:0000166">
    <property type="term" value="F:nucleotide binding"/>
    <property type="evidence" value="ECO:0007669"/>
    <property type="project" value="InterPro"/>
</dbReference>
<dbReference type="SUPFAM" id="SSF51735">
    <property type="entry name" value="NAD(P)-binding Rossmann-fold domains"/>
    <property type="match status" value="1"/>
</dbReference>
<dbReference type="InterPro" id="IPR036291">
    <property type="entry name" value="NAD(P)-bd_dom_sf"/>
</dbReference>
<dbReference type="OrthoDB" id="64915at2759"/>
<dbReference type="Proteomes" id="UP000258309">
    <property type="component" value="Unassembled WGS sequence"/>
</dbReference>
<feature type="domain" description="GFO/IDH/MocA-like oxidoreductase" evidence="3">
    <location>
        <begin position="140"/>
        <end position="284"/>
    </location>
</feature>
<sequence length="377" mass="40385">MDDKSKIGVVLIGGGTIAPLHAKYLLSSPTCELLAIIDPFSPGQNLAKSLSVPHFPTVPELLSSTSRVPEAYIICAPSGLHVSLATGILGLTSPKVILVEKPISTTSNSGTQLISLAKTKECKLMVGHHRRYYPALDASKQLILSGKLGKITAVTGQWMSKKTGDYFEFAEWRRSRSRGGGPVWTNFVHDIDVLHFLTGSKVIRVWATGTVSRRGHDGVKEGDEVEEGAAILFQFADGVVGTFVLCDNVASPYGWDSATGDNPSYPKAEGGVDAFRVFGSDGTLSVPDGCIWTYTKEGTEKRGVRVGWNAPMTKEILKVVDGVPFQLQVEHLARVVTGIEEPRCSGEDGLAAVKVCEAVIKALRNGDGCPVDISHIV</sequence>
<reference evidence="4 5" key="1">
    <citation type="submission" date="2018-05" db="EMBL/GenBank/DDBJ databases">
        <title>Draft genome sequence of Scytalidium lignicola DSM 105466, a ubiquitous saprotrophic fungus.</title>
        <authorList>
            <person name="Buettner E."/>
            <person name="Gebauer A.M."/>
            <person name="Hofrichter M."/>
            <person name="Liers C."/>
            <person name="Kellner H."/>
        </authorList>
    </citation>
    <scope>NUCLEOTIDE SEQUENCE [LARGE SCALE GENOMIC DNA]</scope>
    <source>
        <strain evidence="4 5">DSM 105466</strain>
    </source>
</reference>
<feature type="non-terminal residue" evidence="4">
    <location>
        <position position="1"/>
    </location>
</feature>
<evidence type="ECO:0000313" key="4">
    <source>
        <dbReference type="EMBL" id="RFU26084.1"/>
    </source>
</evidence>
<evidence type="ECO:0000259" key="3">
    <source>
        <dbReference type="Pfam" id="PF22725"/>
    </source>
</evidence>
<comment type="similarity">
    <text evidence="1">Belongs to the Gfo/Idh/MocA family.</text>
</comment>
<gene>
    <name evidence="4" type="ORF">B7463_g10257</name>
</gene>
<name>A0A3E2GY63_SCYLI</name>
<accession>A0A3E2GY63</accession>
<evidence type="ECO:0000313" key="5">
    <source>
        <dbReference type="Proteomes" id="UP000258309"/>
    </source>
</evidence>
<dbReference type="AlphaFoldDB" id="A0A3E2GY63"/>
<evidence type="ECO:0000256" key="1">
    <source>
        <dbReference type="ARBA" id="ARBA00010928"/>
    </source>
</evidence>
<evidence type="ECO:0008006" key="6">
    <source>
        <dbReference type="Google" id="ProtNLM"/>
    </source>
</evidence>